<dbReference type="Proteomes" id="UP000601435">
    <property type="component" value="Unassembled WGS sequence"/>
</dbReference>
<dbReference type="InterPro" id="IPR049225">
    <property type="entry name" value="DUF6822"/>
</dbReference>
<reference evidence="1" key="1">
    <citation type="submission" date="2021-02" db="EMBL/GenBank/DDBJ databases">
        <authorList>
            <person name="Dougan E. K."/>
            <person name="Rhodes N."/>
            <person name="Thang M."/>
            <person name="Chan C."/>
        </authorList>
    </citation>
    <scope>NUCLEOTIDE SEQUENCE</scope>
</reference>
<protein>
    <submittedName>
        <fullName evidence="1">PepA protein</fullName>
    </submittedName>
</protein>
<accession>A0A812RXE8</accession>
<evidence type="ECO:0000313" key="1">
    <source>
        <dbReference type="EMBL" id="CAE7457346.1"/>
    </source>
</evidence>
<proteinExistence type="predicted"/>
<keyword evidence="2" id="KW-1185">Reference proteome</keyword>
<organism evidence="1 2">
    <name type="scientific">Symbiodinium necroappetens</name>
    <dbReference type="NCBI Taxonomy" id="1628268"/>
    <lineage>
        <taxon>Eukaryota</taxon>
        <taxon>Sar</taxon>
        <taxon>Alveolata</taxon>
        <taxon>Dinophyceae</taxon>
        <taxon>Suessiales</taxon>
        <taxon>Symbiodiniaceae</taxon>
        <taxon>Symbiodinium</taxon>
    </lineage>
</organism>
<name>A0A812RXE8_9DINO</name>
<dbReference type="Pfam" id="PF20708">
    <property type="entry name" value="DUF6822"/>
    <property type="match status" value="1"/>
</dbReference>
<dbReference type="OrthoDB" id="10286477at2759"/>
<evidence type="ECO:0000313" key="2">
    <source>
        <dbReference type="Proteomes" id="UP000601435"/>
    </source>
</evidence>
<dbReference type="EMBL" id="CAJNJA010020259">
    <property type="protein sequence ID" value="CAE7457346.1"/>
    <property type="molecule type" value="Genomic_DNA"/>
</dbReference>
<gene>
    <name evidence="1" type="primary">pepA</name>
    <name evidence="1" type="ORF">SNEC2469_LOCUS12748</name>
</gene>
<sequence length="128" mass="14110">MIMLSRWEFEVFQQLYEQWQSGKLTADDIRARYGRATMELLESQHIVMGSSSVDNVAQCASGLGIGGTSDTLLDTMLATCRSEDMVNNRSWDVEKNGSFEDVNGSWSEGCRSLRAAETEGNKGGKGSE</sequence>
<comment type="caution">
    <text evidence="1">The sequence shown here is derived from an EMBL/GenBank/DDBJ whole genome shotgun (WGS) entry which is preliminary data.</text>
</comment>
<dbReference type="AlphaFoldDB" id="A0A812RXE8"/>